<dbReference type="InterPro" id="IPR025996">
    <property type="entry name" value="MT1864/Rv1816-like_C"/>
</dbReference>
<evidence type="ECO:0000313" key="6">
    <source>
        <dbReference type="EMBL" id="KAA2265760.1"/>
    </source>
</evidence>
<keyword evidence="2 4" id="KW-0238">DNA-binding</keyword>
<comment type="caution">
    <text evidence="6">The sequence shown here is derived from an EMBL/GenBank/DDBJ whole genome shotgun (WGS) entry which is preliminary data.</text>
</comment>
<accession>A0A5B2XS21</accession>
<feature type="domain" description="HTH tetR-type" evidence="5">
    <location>
        <begin position="12"/>
        <end position="71"/>
    </location>
</feature>
<dbReference type="EMBL" id="VUOB01000005">
    <property type="protein sequence ID" value="KAA2265760.1"/>
    <property type="molecule type" value="Genomic_DNA"/>
</dbReference>
<feature type="DNA-binding region" description="H-T-H motif" evidence="4">
    <location>
        <begin position="34"/>
        <end position="53"/>
    </location>
</feature>
<evidence type="ECO:0000256" key="4">
    <source>
        <dbReference type="PROSITE-ProRule" id="PRU00335"/>
    </source>
</evidence>
<dbReference type="OrthoDB" id="3210322at2"/>
<dbReference type="Gene3D" id="1.10.357.10">
    <property type="entry name" value="Tetracycline Repressor, domain 2"/>
    <property type="match status" value="1"/>
</dbReference>
<evidence type="ECO:0000256" key="2">
    <source>
        <dbReference type="ARBA" id="ARBA00023125"/>
    </source>
</evidence>
<gene>
    <name evidence="6" type="ORF">F0L68_04120</name>
</gene>
<dbReference type="SUPFAM" id="SSF46689">
    <property type="entry name" value="Homeodomain-like"/>
    <property type="match status" value="1"/>
</dbReference>
<evidence type="ECO:0000256" key="1">
    <source>
        <dbReference type="ARBA" id="ARBA00023015"/>
    </source>
</evidence>
<name>A0A5B2XS21_9PSEU</name>
<protein>
    <submittedName>
        <fullName evidence="6">TetR/AcrR family transcriptional regulator</fullName>
    </submittedName>
</protein>
<dbReference type="Pfam" id="PF13305">
    <property type="entry name" value="TetR_C_33"/>
    <property type="match status" value="1"/>
</dbReference>
<reference evidence="6 7" key="1">
    <citation type="submission" date="2019-09" db="EMBL/GenBank/DDBJ databases">
        <title>Goodfellowia gen. nov., a new genus of the Pseudonocardineae related to Actinoalloteichus, containing Goodfellowia coeruleoviolacea gen. nov., comb. nov. gen. nov., comb. nov.</title>
        <authorList>
            <person name="Labeda D."/>
        </authorList>
    </citation>
    <scope>NUCLEOTIDE SEQUENCE [LARGE SCALE GENOMIC DNA]</scope>
    <source>
        <strain evidence="6 7">AN110305</strain>
    </source>
</reference>
<dbReference type="PROSITE" id="PS50977">
    <property type="entry name" value="HTH_TETR_2"/>
    <property type="match status" value="1"/>
</dbReference>
<dbReference type="Pfam" id="PF00440">
    <property type="entry name" value="TetR_N"/>
    <property type="match status" value="1"/>
</dbReference>
<evidence type="ECO:0000313" key="7">
    <source>
        <dbReference type="Proteomes" id="UP000323454"/>
    </source>
</evidence>
<keyword evidence="7" id="KW-1185">Reference proteome</keyword>
<dbReference type="GO" id="GO:0003677">
    <property type="term" value="F:DNA binding"/>
    <property type="evidence" value="ECO:0007669"/>
    <property type="project" value="UniProtKB-UniRule"/>
</dbReference>
<dbReference type="RefSeq" id="WP_149848045.1">
    <property type="nucleotide sequence ID" value="NZ_VUOB01000005.1"/>
</dbReference>
<organism evidence="6 7">
    <name type="scientific">Solihabitans fulvus</name>
    <dbReference type="NCBI Taxonomy" id="1892852"/>
    <lineage>
        <taxon>Bacteria</taxon>
        <taxon>Bacillati</taxon>
        <taxon>Actinomycetota</taxon>
        <taxon>Actinomycetes</taxon>
        <taxon>Pseudonocardiales</taxon>
        <taxon>Pseudonocardiaceae</taxon>
        <taxon>Solihabitans</taxon>
    </lineage>
</organism>
<keyword evidence="1" id="KW-0805">Transcription regulation</keyword>
<sequence>MTAPSIRARVRAELTEEIKAVARRHLAADGANLSLRAVARDLGMVPSALYRYFPSRDALLTALITSAYDDMGAAVEAAEAAVPRADPRGRWLAVCGAARTWALEHPAEYALIYGSPVPGYAAPQDTVGPASRVIVAVVAVLFDGAAAGHLAQGPATPMPPALLADLRELMGKWPGPEPLPREWAAVPAEAVLAVAMTLWTQLFGLISFEVFGRLEAMLAARQEYFDHQVEVMADFAGLAPTDR</sequence>
<dbReference type="InterPro" id="IPR001647">
    <property type="entry name" value="HTH_TetR"/>
</dbReference>
<proteinExistence type="predicted"/>
<dbReference type="InterPro" id="IPR009057">
    <property type="entry name" value="Homeodomain-like_sf"/>
</dbReference>
<dbReference type="AlphaFoldDB" id="A0A5B2XS21"/>
<evidence type="ECO:0000256" key="3">
    <source>
        <dbReference type="ARBA" id="ARBA00023163"/>
    </source>
</evidence>
<dbReference type="Proteomes" id="UP000323454">
    <property type="component" value="Unassembled WGS sequence"/>
</dbReference>
<keyword evidence="3" id="KW-0804">Transcription</keyword>
<dbReference type="InterPro" id="IPR036271">
    <property type="entry name" value="Tet_transcr_reg_TetR-rel_C_sf"/>
</dbReference>
<dbReference type="SUPFAM" id="SSF48498">
    <property type="entry name" value="Tetracyclin repressor-like, C-terminal domain"/>
    <property type="match status" value="1"/>
</dbReference>
<evidence type="ECO:0000259" key="5">
    <source>
        <dbReference type="PROSITE" id="PS50977"/>
    </source>
</evidence>
<reference evidence="6 7" key="2">
    <citation type="submission" date="2019-09" db="EMBL/GenBank/DDBJ databases">
        <authorList>
            <person name="Jin C."/>
        </authorList>
    </citation>
    <scope>NUCLEOTIDE SEQUENCE [LARGE SCALE GENOMIC DNA]</scope>
    <source>
        <strain evidence="6 7">AN110305</strain>
    </source>
</reference>